<gene>
    <name evidence="2" type="ORF">Zmor_008160</name>
</gene>
<protein>
    <submittedName>
        <fullName evidence="2">Uncharacterized protein</fullName>
    </submittedName>
</protein>
<name>A0AA38IUZ3_9CUCU</name>
<evidence type="ECO:0000256" key="1">
    <source>
        <dbReference type="SAM" id="MobiDB-lite"/>
    </source>
</evidence>
<proteinExistence type="predicted"/>
<reference evidence="2" key="1">
    <citation type="journal article" date="2023" name="G3 (Bethesda)">
        <title>Whole genome assemblies of Zophobas morio and Tenebrio molitor.</title>
        <authorList>
            <person name="Kaur S."/>
            <person name="Stinson S.A."/>
            <person name="diCenzo G.C."/>
        </authorList>
    </citation>
    <scope>NUCLEOTIDE SEQUENCE</scope>
    <source>
        <strain evidence="2">QUZm001</strain>
    </source>
</reference>
<feature type="region of interest" description="Disordered" evidence="1">
    <location>
        <begin position="70"/>
        <end position="99"/>
    </location>
</feature>
<dbReference type="Proteomes" id="UP001168821">
    <property type="component" value="Unassembled WGS sequence"/>
</dbReference>
<sequence>MSSAEIQLHIRNCRSRKNPVRVCVVVSPFDLTSRASLCSHDLTLPSIRPANACRCKARCRKDSRLILLRSSSRTEPSSQMAGLTHHPQTPLHVPPDLFY</sequence>
<dbReference type="EMBL" id="JALNTZ010000002">
    <property type="protein sequence ID" value="KAJ3663947.1"/>
    <property type="molecule type" value="Genomic_DNA"/>
</dbReference>
<evidence type="ECO:0000313" key="2">
    <source>
        <dbReference type="EMBL" id="KAJ3663947.1"/>
    </source>
</evidence>
<organism evidence="2 3">
    <name type="scientific">Zophobas morio</name>
    <dbReference type="NCBI Taxonomy" id="2755281"/>
    <lineage>
        <taxon>Eukaryota</taxon>
        <taxon>Metazoa</taxon>
        <taxon>Ecdysozoa</taxon>
        <taxon>Arthropoda</taxon>
        <taxon>Hexapoda</taxon>
        <taxon>Insecta</taxon>
        <taxon>Pterygota</taxon>
        <taxon>Neoptera</taxon>
        <taxon>Endopterygota</taxon>
        <taxon>Coleoptera</taxon>
        <taxon>Polyphaga</taxon>
        <taxon>Cucujiformia</taxon>
        <taxon>Tenebrionidae</taxon>
        <taxon>Zophobas</taxon>
    </lineage>
</organism>
<keyword evidence="3" id="KW-1185">Reference proteome</keyword>
<dbReference type="AlphaFoldDB" id="A0AA38IUZ3"/>
<accession>A0AA38IUZ3</accession>
<comment type="caution">
    <text evidence="2">The sequence shown here is derived from an EMBL/GenBank/DDBJ whole genome shotgun (WGS) entry which is preliminary data.</text>
</comment>
<evidence type="ECO:0000313" key="3">
    <source>
        <dbReference type="Proteomes" id="UP001168821"/>
    </source>
</evidence>